<accession>A0A3M0ATU1</accession>
<evidence type="ECO:0008006" key="3">
    <source>
        <dbReference type="Google" id="ProtNLM"/>
    </source>
</evidence>
<keyword evidence="2" id="KW-1185">Reference proteome</keyword>
<organism evidence="1 2">
    <name type="scientific">Umboniibacter marinipuniceus</name>
    <dbReference type="NCBI Taxonomy" id="569599"/>
    <lineage>
        <taxon>Bacteria</taxon>
        <taxon>Pseudomonadati</taxon>
        <taxon>Pseudomonadota</taxon>
        <taxon>Gammaproteobacteria</taxon>
        <taxon>Cellvibrionales</taxon>
        <taxon>Cellvibrionaceae</taxon>
        <taxon>Umboniibacter</taxon>
    </lineage>
</organism>
<evidence type="ECO:0000313" key="1">
    <source>
        <dbReference type="EMBL" id="RMA82352.1"/>
    </source>
</evidence>
<reference evidence="1 2" key="1">
    <citation type="submission" date="2018-10" db="EMBL/GenBank/DDBJ databases">
        <title>Genomic Encyclopedia of Type Strains, Phase IV (KMG-IV): sequencing the most valuable type-strain genomes for metagenomic binning, comparative biology and taxonomic classification.</title>
        <authorList>
            <person name="Goeker M."/>
        </authorList>
    </citation>
    <scope>NUCLEOTIDE SEQUENCE [LARGE SCALE GENOMIC DNA]</scope>
    <source>
        <strain evidence="1 2">DSM 25080</strain>
    </source>
</reference>
<dbReference type="Pfam" id="PF06853">
    <property type="entry name" value="DUF1249"/>
    <property type="match status" value="1"/>
</dbReference>
<dbReference type="EMBL" id="REFJ01000001">
    <property type="protein sequence ID" value="RMA82352.1"/>
    <property type="molecule type" value="Genomic_DNA"/>
</dbReference>
<name>A0A3M0ATU1_9GAMM</name>
<dbReference type="Proteomes" id="UP000267187">
    <property type="component" value="Unassembled WGS sequence"/>
</dbReference>
<comment type="caution">
    <text evidence="1">The sequence shown here is derived from an EMBL/GenBank/DDBJ whole genome shotgun (WGS) entry which is preliminary data.</text>
</comment>
<dbReference type="PANTHER" id="PTHR38774:SF1">
    <property type="entry name" value="CYTOPLASMIC PROTEIN"/>
    <property type="match status" value="1"/>
</dbReference>
<proteinExistence type="predicted"/>
<sequence length="158" mass="18519">MAVAELRESWREVKYSVDLAGLQRDGELIYLLLSRFLGEMPLHASRTLVMGDQGHQNDVHLEVIEVTPYTAVIQLTPESNASYTQGFAMQIRVYHDACIADIVRCDHLHQLLPKYPYPNDRMLQPDEKAQLHRFVREWLAHCDKFGRSPMNWEWPWKE</sequence>
<dbReference type="OrthoDB" id="9793663at2"/>
<dbReference type="InterPro" id="IPR009659">
    <property type="entry name" value="DUF1249"/>
</dbReference>
<evidence type="ECO:0000313" key="2">
    <source>
        <dbReference type="Proteomes" id="UP000267187"/>
    </source>
</evidence>
<gene>
    <name evidence="1" type="ORF">DFR27_0301</name>
</gene>
<dbReference type="AlphaFoldDB" id="A0A3M0ATU1"/>
<protein>
    <recommendedName>
        <fullName evidence="3">Dehydrogenase</fullName>
    </recommendedName>
</protein>
<dbReference type="PANTHER" id="PTHR38774">
    <property type="entry name" value="CYTOPLASMIC PROTEIN-RELATED"/>
    <property type="match status" value="1"/>
</dbReference>